<dbReference type="InterPro" id="IPR009351">
    <property type="entry name" value="AlkZ-like"/>
</dbReference>
<gene>
    <name evidence="1" type="ORF">CLV63_13327</name>
</gene>
<dbReference type="OrthoDB" id="9148135at2"/>
<dbReference type="EMBL" id="PYGA01000033">
    <property type="protein sequence ID" value="PSK86910.1"/>
    <property type="molecule type" value="Genomic_DNA"/>
</dbReference>
<dbReference type="Proteomes" id="UP000240542">
    <property type="component" value="Unassembled WGS sequence"/>
</dbReference>
<evidence type="ECO:0000313" key="2">
    <source>
        <dbReference type="Proteomes" id="UP000240542"/>
    </source>
</evidence>
<sequence length="380" mass="41287">MAAEARTTLDRRALNRAVLARQLLLERSSMPVAAAVEHLGGLQAQTPHSWYAGLFGRLNGVTTEGIAARLSGRELVRIALMRSTIHLVTARDCHRLRPLVEPVHERSLAGNFGRNLSGVDRAELVAAGRALLEAEPLTFNALGGRLAETWPDNDAHSLSQAARTWIPLVQVPPRGLWGRSGPAAHVPAEHWLGRPDEDPFDLADLVRRYLGAFGPASVKDAQVWSGLTRLSAVFERLRPELAVFADENGRELFDLPEAPRPGADTPAPVRFLYDYDNLLLSHADRTRVQGDNRVARFFTKHGPVPGTVLIDGFTGAVWTVERARGTAVLNVITPDALLPARDADAVAAEGAALLRFIAPDAAHDVRFDVDVPVHPKRSGA</sequence>
<comment type="caution">
    <text evidence="1">The sequence shown here is derived from an EMBL/GenBank/DDBJ whole genome shotgun (WGS) entry which is preliminary data.</text>
</comment>
<evidence type="ECO:0000313" key="1">
    <source>
        <dbReference type="EMBL" id="PSK86910.1"/>
    </source>
</evidence>
<dbReference type="AlphaFoldDB" id="A0A2P8CPN3"/>
<protein>
    <submittedName>
        <fullName evidence="1">Winged helix DNA-binding protein</fullName>
    </submittedName>
</protein>
<dbReference type="Pfam" id="PF06224">
    <property type="entry name" value="AlkZ-like"/>
    <property type="match status" value="1"/>
</dbReference>
<keyword evidence="1" id="KW-0238">DNA-binding</keyword>
<keyword evidence="2" id="KW-1185">Reference proteome</keyword>
<name>A0A2P8CPN3_9ACTN</name>
<dbReference type="PANTHER" id="PTHR38479">
    <property type="entry name" value="LMO0824 PROTEIN"/>
    <property type="match status" value="1"/>
</dbReference>
<organism evidence="1 2">
    <name type="scientific">Murinocardiopsis flavida</name>
    <dbReference type="NCBI Taxonomy" id="645275"/>
    <lineage>
        <taxon>Bacteria</taxon>
        <taxon>Bacillati</taxon>
        <taxon>Actinomycetota</taxon>
        <taxon>Actinomycetes</taxon>
        <taxon>Streptosporangiales</taxon>
        <taxon>Nocardiopsidaceae</taxon>
        <taxon>Murinocardiopsis</taxon>
    </lineage>
</organism>
<dbReference type="RefSeq" id="WP_106586639.1">
    <property type="nucleotide sequence ID" value="NZ_PYGA01000033.1"/>
</dbReference>
<accession>A0A2P8CPN3</accession>
<proteinExistence type="predicted"/>
<dbReference type="GO" id="GO:0003677">
    <property type="term" value="F:DNA binding"/>
    <property type="evidence" value="ECO:0007669"/>
    <property type="project" value="UniProtKB-KW"/>
</dbReference>
<reference evidence="1 2" key="1">
    <citation type="submission" date="2018-03" db="EMBL/GenBank/DDBJ databases">
        <title>Genomic Encyclopedia of Archaeal and Bacterial Type Strains, Phase II (KMG-II): from individual species to whole genera.</title>
        <authorList>
            <person name="Goeker M."/>
        </authorList>
    </citation>
    <scope>NUCLEOTIDE SEQUENCE [LARGE SCALE GENOMIC DNA]</scope>
    <source>
        <strain evidence="1 2">DSM 45312</strain>
    </source>
</reference>
<dbReference type="PANTHER" id="PTHR38479:SF2">
    <property type="entry name" value="WINGED HELIX DNA-BINDING DOMAIN-CONTAINING PROTEIN"/>
    <property type="match status" value="1"/>
</dbReference>